<reference evidence="2 3" key="1">
    <citation type="journal article" date="2018" name="Elife">
        <title>Firefly genomes illuminate parallel origins of bioluminescence in beetles.</title>
        <authorList>
            <person name="Fallon T.R."/>
            <person name="Lower S.E."/>
            <person name="Chang C.H."/>
            <person name="Bessho-Uehara M."/>
            <person name="Martin G.J."/>
            <person name="Bewick A.J."/>
            <person name="Behringer M."/>
            <person name="Debat H.J."/>
            <person name="Wong I."/>
            <person name="Day J.C."/>
            <person name="Suvorov A."/>
            <person name="Silva C.J."/>
            <person name="Stanger-Hall K.F."/>
            <person name="Hall D.W."/>
            <person name="Schmitz R.J."/>
            <person name="Nelson D.R."/>
            <person name="Lewis S.M."/>
            <person name="Shigenobu S."/>
            <person name="Bybee S.M."/>
            <person name="Larracuente A.M."/>
            <person name="Oba Y."/>
            <person name="Weng J.K."/>
        </authorList>
    </citation>
    <scope>NUCLEOTIDE SEQUENCE [LARGE SCALE GENOMIC DNA]</scope>
    <source>
        <strain evidence="2">1611_PpyrPB1</strain>
        <tissue evidence="2">Whole body</tissue>
    </source>
</reference>
<feature type="non-terminal residue" evidence="2">
    <location>
        <position position="201"/>
    </location>
</feature>
<dbReference type="PANTHER" id="PTHR11505">
    <property type="entry name" value="L1 TRANSPOSABLE ELEMENT-RELATED"/>
    <property type="match status" value="1"/>
</dbReference>
<keyword evidence="1" id="KW-0175">Coiled coil</keyword>
<feature type="coiled-coil region" evidence="1">
    <location>
        <begin position="45"/>
        <end position="72"/>
    </location>
</feature>
<evidence type="ECO:0000313" key="2">
    <source>
        <dbReference type="EMBL" id="KAB0790208.1"/>
    </source>
</evidence>
<dbReference type="Gene3D" id="3.30.70.1820">
    <property type="entry name" value="L1 transposable element, RRM domain"/>
    <property type="match status" value="1"/>
</dbReference>
<organism evidence="2 3">
    <name type="scientific">Photinus pyralis</name>
    <name type="common">Common eastern firefly</name>
    <name type="synonym">Lampyris pyralis</name>
    <dbReference type="NCBI Taxonomy" id="7054"/>
    <lineage>
        <taxon>Eukaryota</taxon>
        <taxon>Metazoa</taxon>
        <taxon>Ecdysozoa</taxon>
        <taxon>Arthropoda</taxon>
        <taxon>Hexapoda</taxon>
        <taxon>Insecta</taxon>
        <taxon>Pterygota</taxon>
        <taxon>Neoptera</taxon>
        <taxon>Endopterygota</taxon>
        <taxon>Coleoptera</taxon>
        <taxon>Polyphaga</taxon>
        <taxon>Elateriformia</taxon>
        <taxon>Elateroidea</taxon>
        <taxon>Lampyridae</taxon>
        <taxon>Lampyrinae</taxon>
        <taxon>Photinus</taxon>
    </lineage>
</organism>
<dbReference type="AlphaFoldDB" id="A0A5N3ZYU0"/>
<sequence length="201" mass="23082">MPLTRDQISEINACVAASIKEFFQNDTFIDMIVTRVVDKINVSINDQINAAVDSVKRENVFLREKVDALEQYSRRNNIRLFGIPEEKNENIQEVVIDAFNNVGIPVTSDSIDRLHRVGKSLDSSKTRPIIIKFISYKSKHMVVTSKRKFKGTKCSIQEDLTVPRLQLLKEVQEIVGRKQTWTMDGVIFAKHKDKKFIIKST</sequence>
<comment type="caution">
    <text evidence="2">The sequence shown here is derived from an EMBL/GenBank/DDBJ whole genome shotgun (WGS) entry which is preliminary data.</text>
</comment>
<dbReference type="InParanoid" id="A0A5N3ZYU0"/>
<proteinExistence type="predicted"/>
<dbReference type="EMBL" id="VVIM01001675">
    <property type="protein sequence ID" value="KAB0790208.1"/>
    <property type="molecule type" value="Genomic_DNA"/>
</dbReference>
<keyword evidence="3" id="KW-1185">Reference proteome</keyword>
<dbReference type="InterPro" id="IPR004244">
    <property type="entry name" value="Transposase_22"/>
</dbReference>
<name>A0A5N3ZYU0_PHOPY</name>
<dbReference type="Proteomes" id="UP000327044">
    <property type="component" value="Unassembled WGS sequence"/>
</dbReference>
<accession>A0A5N3ZYU0</accession>
<gene>
    <name evidence="2" type="ORF">PPYR_15454</name>
</gene>
<evidence type="ECO:0000256" key="1">
    <source>
        <dbReference type="SAM" id="Coils"/>
    </source>
</evidence>
<protein>
    <submittedName>
        <fullName evidence="2">Uncharacterized protein</fullName>
    </submittedName>
</protein>
<evidence type="ECO:0000313" key="3">
    <source>
        <dbReference type="Proteomes" id="UP000327044"/>
    </source>
</evidence>